<dbReference type="Pfam" id="PF20160">
    <property type="entry name" value="C-JID"/>
    <property type="match status" value="1"/>
</dbReference>
<proteinExistence type="predicted"/>
<evidence type="ECO:0000256" key="1">
    <source>
        <dbReference type="ARBA" id="ARBA00022614"/>
    </source>
</evidence>
<organism evidence="4 5">
    <name type="scientific">Ficus carica</name>
    <name type="common">Common fig</name>
    <dbReference type="NCBI Taxonomy" id="3494"/>
    <lineage>
        <taxon>Eukaryota</taxon>
        <taxon>Viridiplantae</taxon>
        <taxon>Streptophyta</taxon>
        <taxon>Embryophyta</taxon>
        <taxon>Tracheophyta</taxon>
        <taxon>Spermatophyta</taxon>
        <taxon>Magnoliopsida</taxon>
        <taxon>eudicotyledons</taxon>
        <taxon>Gunneridae</taxon>
        <taxon>Pentapetalae</taxon>
        <taxon>rosids</taxon>
        <taxon>fabids</taxon>
        <taxon>Rosales</taxon>
        <taxon>Moraceae</taxon>
        <taxon>Ficeae</taxon>
        <taxon>Ficus</taxon>
    </lineage>
</organism>
<dbReference type="InterPro" id="IPR045344">
    <property type="entry name" value="C-JID"/>
</dbReference>
<keyword evidence="5" id="KW-1185">Reference proteome</keyword>
<protein>
    <recommendedName>
        <fullName evidence="3">C-JID domain-containing protein</fullName>
    </recommendedName>
</protein>
<evidence type="ECO:0000259" key="3">
    <source>
        <dbReference type="Pfam" id="PF20160"/>
    </source>
</evidence>
<dbReference type="Gene3D" id="3.80.10.10">
    <property type="entry name" value="Ribonuclease Inhibitor"/>
    <property type="match status" value="1"/>
</dbReference>
<dbReference type="Proteomes" id="UP001187192">
    <property type="component" value="Unassembled WGS sequence"/>
</dbReference>
<dbReference type="EMBL" id="BTGU01000059">
    <property type="protein sequence ID" value="GMN55699.1"/>
    <property type="molecule type" value="Genomic_DNA"/>
</dbReference>
<sequence length="277" mass="31701">MPLISLDLSDTDVSQIPDNLFSNLTLLSDVNLSRTNIRRIPESIKFSELRELCIRDCKFLQSIQELPLTIGEANAWGCTSLEMVSNSMAALTQPPKDDVCLPVRFEFSNCIKLKHQNIMPEFQIRALLIATKFALQGDSTQKDESGGINICYPGEEIPKWFNFQTEGRSMNVRLPYNPKSLMSFAFCFICKQPECKEITHLECEINVKTIYGNEWKSRCDVVTGRFHHENRKSLHVLMTTFMSKEESFSLAREISFNIRGTQAEVKRNSVRRFGTPT</sequence>
<keyword evidence="2" id="KW-0677">Repeat</keyword>
<gene>
    <name evidence="4" type="ORF">TIFTF001_024816</name>
</gene>
<dbReference type="InterPro" id="IPR032675">
    <property type="entry name" value="LRR_dom_sf"/>
</dbReference>
<reference evidence="4" key="1">
    <citation type="submission" date="2023-07" db="EMBL/GenBank/DDBJ databases">
        <title>draft genome sequence of fig (Ficus carica).</title>
        <authorList>
            <person name="Takahashi T."/>
            <person name="Nishimura K."/>
        </authorList>
    </citation>
    <scope>NUCLEOTIDE SEQUENCE</scope>
</reference>
<name>A0AA88AMP6_FICCA</name>
<feature type="domain" description="C-JID" evidence="3">
    <location>
        <begin position="153"/>
        <end position="223"/>
    </location>
</feature>
<comment type="caution">
    <text evidence="4">The sequence shown here is derived from an EMBL/GenBank/DDBJ whole genome shotgun (WGS) entry which is preliminary data.</text>
</comment>
<dbReference type="SUPFAM" id="SSF52058">
    <property type="entry name" value="L domain-like"/>
    <property type="match status" value="1"/>
</dbReference>
<evidence type="ECO:0000313" key="4">
    <source>
        <dbReference type="EMBL" id="GMN55699.1"/>
    </source>
</evidence>
<accession>A0AA88AMP6</accession>
<evidence type="ECO:0000313" key="5">
    <source>
        <dbReference type="Proteomes" id="UP001187192"/>
    </source>
</evidence>
<keyword evidence="1" id="KW-0433">Leucine-rich repeat</keyword>
<dbReference type="AlphaFoldDB" id="A0AA88AMP6"/>
<evidence type="ECO:0000256" key="2">
    <source>
        <dbReference type="ARBA" id="ARBA00022737"/>
    </source>
</evidence>